<organism evidence="2 3">
    <name type="scientific">Urochloa decumbens</name>
    <dbReference type="NCBI Taxonomy" id="240449"/>
    <lineage>
        <taxon>Eukaryota</taxon>
        <taxon>Viridiplantae</taxon>
        <taxon>Streptophyta</taxon>
        <taxon>Embryophyta</taxon>
        <taxon>Tracheophyta</taxon>
        <taxon>Spermatophyta</taxon>
        <taxon>Magnoliopsida</taxon>
        <taxon>Liliopsida</taxon>
        <taxon>Poales</taxon>
        <taxon>Poaceae</taxon>
        <taxon>PACMAD clade</taxon>
        <taxon>Panicoideae</taxon>
        <taxon>Panicodae</taxon>
        <taxon>Paniceae</taxon>
        <taxon>Melinidinae</taxon>
        <taxon>Urochloa</taxon>
    </lineage>
</organism>
<feature type="signal peptide" evidence="1">
    <location>
        <begin position="1"/>
        <end position="30"/>
    </location>
</feature>
<reference evidence="2" key="1">
    <citation type="submission" date="2024-10" db="EMBL/GenBank/DDBJ databases">
        <authorList>
            <person name="Ryan C."/>
        </authorList>
    </citation>
    <scope>NUCLEOTIDE SEQUENCE [LARGE SCALE GENOMIC DNA]</scope>
</reference>
<name>A0ABC8YLS6_9POAL</name>
<dbReference type="Proteomes" id="UP001497457">
    <property type="component" value="Chromosome 16b"/>
</dbReference>
<dbReference type="EMBL" id="OZ075126">
    <property type="protein sequence ID" value="CAL4943189.1"/>
    <property type="molecule type" value="Genomic_DNA"/>
</dbReference>
<gene>
    <name evidence="2" type="ORF">URODEC1_LOCUS34004</name>
</gene>
<evidence type="ECO:0000256" key="1">
    <source>
        <dbReference type="SAM" id="SignalP"/>
    </source>
</evidence>
<keyword evidence="1" id="KW-0732">Signal</keyword>
<evidence type="ECO:0000313" key="3">
    <source>
        <dbReference type="Proteomes" id="UP001497457"/>
    </source>
</evidence>
<dbReference type="AlphaFoldDB" id="A0ABC8YLS6"/>
<sequence length="98" mass="9744">MAAAASSRRFAAACVLAVLLVGCLAAAADARRLLLDTAPAMPPAMADDMGMGVMSPAQAPAPESGADDDLAGRMLFHGRGLLDGGARLAGRLLIGLGL</sequence>
<feature type="chain" id="PRO_5044810645" evidence="1">
    <location>
        <begin position="31"/>
        <end position="98"/>
    </location>
</feature>
<evidence type="ECO:0000313" key="2">
    <source>
        <dbReference type="EMBL" id="CAL4943189.1"/>
    </source>
</evidence>
<protein>
    <submittedName>
        <fullName evidence="2">Uncharacterized protein</fullName>
    </submittedName>
</protein>
<proteinExistence type="predicted"/>
<keyword evidence="3" id="KW-1185">Reference proteome</keyword>
<accession>A0ABC8YLS6</accession>